<dbReference type="InterPro" id="IPR011990">
    <property type="entry name" value="TPR-like_helical_dom_sf"/>
</dbReference>
<proteinExistence type="predicted"/>
<protein>
    <recommendedName>
        <fullName evidence="3">Tetratricopeptide repeat protein</fullName>
    </recommendedName>
</protein>
<evidence type="ECO:0000313" key="2">
    <source>
        <dbReference type="Proteomes" id="UP000543642"/>
    </source>
</evidence>
<dbReference type="EMBL" id="JACHFW010000003">
    <property type="protein sequence ID" value="MBB5263896.1"/>
    <property type="molecule type" value="Genomic_DNA"/>
</dbReference>
<dbReference type="RefSeq" id="WP_183772138.1">
    <property type="nucleotide sequence ID" value="NZ_JACHFW010000003.1"/>
</dbReference>
<comment type="caution">
    <text evidence="1">The sequence shown here is derived from an EMBL/GenBank/DDBJ whole genome shotgun (WGS) entry which is preliminary data.</text>
</comment>
<keyword evidence="2" id="KW-1185">Reference proteome</keyword>
<organism evidence="1 2">
    <name type="scientific">Catenibacillus scindens</name>
    <dbReference type="NCBI Taxonomy" id="673271"/>
    <lineage>
        <taxon>Bacteria</taxon>
        <taxon>Bacillati</taxon>
        <taxon>Bacillota</taxon>
        <taxon>Clostridia</taxon>
        <taxon>Lachnospirales</taxon>
        <taxon>Lachnospiraceae</taxon>
        <taxon>Catenibacillus</taxon>
    </lineage>
</organism>
<accession>A0A7W8H8N4</accession>
<dbReference type="Proteomes" id="UP000543642">
    <property type="component" value="Unassembled WGS sequence"/>
</dbReference>
<evidence type="ECO:0000313" key="1">
    <source>
        <dbReference type="EMBL" id="MBB5263896.1"/>
    </source>
</evidence>
<reference evidence="1 2" key="1">
    <citation type="submission" date="2020-08" db="EMBL/GenBank/DDBJ databases">
        <title>Genomic Encyclopedia of Type Strains, Phase IV (KMG-IV): sequencing the most valuable type-strain genomes for metagenomic binning, comparative biology and taxonomic classification.</title>
        <authorList>
            <person name="Goeker M."/>
        </authorList>
    </citation>
    <scope>NUCLEOTIDE SEQUENCE [LARGE SCALE GENOMIC DNA]</scope>
    <source>
        <strain evidence="1 2">DSM 106146</strain>
    </source>
</reference>
<sequence>MAIMVVKIEDKSSLKMNEFFDYNGQCWALSRSRSQTLATGAMLEDFYECTVLTDWVEDIPVIFLCQDEARAAFKICGWYRRAKIYRKVRHPSIFLEGNICARAVDAVMLKDGRWRSLLPCMPSGGSIFDGKLYYVIEDDVPGYEELEKLVGVSGESPVALEDMAPVRYAFVPSYEDKGRIRREAAALLGGPKSRPTAKAMAQAQYVCCIRECEKYAGRLMNDQCQGISDLKTLKEYGRMASVFSPGQADGYYYEAMANEQLGFVKDGLKVIAKAIAIEPDGADLLALKANLLAAFGKFEEAARLYQESFDISGDESYLLMKGHTFSMMGNMEQAYKAYTQIKDRSILKEAGINLKDMEHRWPFGAIRGLKNLIKRGVEES</sequence>
<dbReference type="Gene3D" id="1.25.40.10">
    <property type="entry name" value="Tetratricopeptide repeat domain"/>
    <property type="match status" value="1"/>
</dbReference>
<dbReference type="AlphaFoldDB" id="A0A7W8H8N4"/>
<name>A0A7W8H8N4_9FIRM</name>
<dbReference type="SUPFAM" id="SSF48452">
    <property type="entry name" value="TPR-like"/>
    <property type="match status" value="1"/>
</dbReference>
<gene>
    <name evidence="1" type="ORF">HNP82_001001</name>
</gene>
<evidence type="ECO:0008006" key="3">
    <source>
        <dbReference type="Google" id="ProtNLM"/>
    </source>
</evidence>